<organism evidence="1 2">
    <name type="scientific">Alteromonas genovensis</name>
    <dbReference type="NCBI Taxonomy" id="471225"/>
    <lineage>
        <taxon>Bacteria</taxon>
        <taxon>Pseudomonadati</taxon>
        <taxon>Pseudomonadota</taxon>
        <taxon>Gammaproteobacteria</taxon>
        <taxon>Alteromonadales</taxon>
        <taxon>Alteromonadaceae</taxon>
        <taxon>Alteromonas/Salinimonas group</taxon>
        <taxon>Alteromonas</taxon>
    </lineage>
</organism>
<dbReference type="AlphaFoldDB" id="A0A6N9THS5"/>
<reference evidence="1 2" key="1">
    <citation type="submission" date="2020-01" db="EMBL/GenBank/DDBJ databases">
        <title>Genomes of bacteria type strains.</title>
        <authorList>
            <person name="Chen J."/>
            <person name="Zhu S."/>
            <person name="Yang J."/>
        </authorList>
    </citation>
    <scope>NUCLEOTIDE SEQUENCE [LARGE SCALE GENOMIC DNA]</scope>
    <source>
        <strain evidence="1 2">LMG 24078</strain>
    </source>
</reference>
<protein>
    <submittedName>
        <fullName evidence="1">Uncharacterized protein</fullName>
    </submittedName>
</protein>
<dbReference type="EMBL" id="JAAAWO010000004">
    <property type="protein sequence ID" value="NDW15466.1"/>
    <property type="molecule type" value="Genomic_DNA"/>
</dbReference>
<comment type="caution">
    <text evidence="1">The sequence shown here is derived from an EMBL/GenBank/DDBJ whole genome shotgun (WGS) entry which is preliminary data.</text>
</comment>
<dbReference type="RefSeq" id="WP_163106121.1">
    <property type="nucleotide sequence ID" value="NZ_JAAAWO010000004.1"/>
</dbReference>
<evidence type="ECO:0000313" key="2">
    <source>
        <dbReference type="Proteomes" id="UP000471381"/>
    </source>
</evidence>
<evidence type="ECO:0000313" key="1">
    <source>
        <dbReference type="EMBL" id="NDW15466.1"/>
    </source>
</evidence>
<proteinExistence type="predicted"/>
<accession>A0A6N9THS5</accession>
<keyword evidence="2" id="KW-1185">Reference proteome</keyword>
<sequence length="173" mass="20189">MVNDFGKVVTSLGLVKKFWYTAFFFHEMAYLEWAYAKKAPWSFPPPNSDVARAFLERKQIGKISSFPKVVETIYCDMPTKDVESYKKFCNYFNISHNALMEFALKEAVNRVTSVKFNKRGLPDSHSLFFLRHAITDKPRFDDKLFRIKEALFCDDGVIPNSFKSAFRKKNANR</sequence>
<dbReference type="Proteomes" id="UP000471381">
    <property type="component" value="Unassembled WGS sequence"/>
</dbReference>
<gene>
    <name evidence="1" type="ORF">GTQ48_08030</name>
</gene>
<name>A0A6N9THS5_9ALTE</name>